<dbReference type="Proteomes" id="UP000027456">
    <property type="component" value="Unassembled WGS sequence"/>
</dbReference>
<keyword evidence="3" id="KW-1185">Reference proteome</keyword>
<reference evidence="2 3" key="1">
    <citation type="submission" date="2013-12" db="EMBL/GenBank/DDBJ databases">
        <authorList>
            <person name="Cubeta M."/>
            <person name="Pakala S."/>
            <person name="Fedorova N."/>
            <person name="Thomas E."/>
            <person name="Dean R."/>
            <person name="Jabaji S."/>
            <person name="Neate S."/>
            <person name="Toda T."/>
            <person name="Tavantzis S."/>
            <person name="Vilgalys R."/>
            <person name="Bharathan N."/>
            <person name="Pakala S."/>
            <person name="Losada L.S."/>
            <person name="Zafar N."/>
            <person name="Nierman W."/>
        </authorList>
    </citation>
    <scope>NUCLEOTIDE SEQUENCE [LARGE SCALE GENOMIC DNA]</scope>
    <source>
        <strain evidence="2 3">123E</strain>
    </source>
</reference>
<feature type="region of interest" description="Disordered" evidence="1">
    <location>
        <begin position="1"/>
        <end position="32"/>
    </location>
</feature>
<dbReference type="HOGENOM" id="CLU_1366932_0_0_1"/>
<feature type="region of interest" description="Disordered" evidence="1">
    <location>
        <begin position="64"/>
        <end position="102"/>
    </location>
</feature>
<evidence type="ECO:0000313" key="3">
    <source>
        <dbReference type="Proteomes" id="UP000027456"/>
    </source>
</evidence>
<accession>A0A074RR01</accession>
<evidence type="ECO:0000256" key="1">
    <source>
        <dbReference type="SAM" id="MobiDB-lite"/>
    </source>
</evidence>
<name>A0A074RR01_9AGAM</name>
<evidence type="ECO:0000313" key="2">
    <source>
        <dbReference type="EMBL" id="KEP49506.1"/>
    </source>
</evidence>
<proteinExistence type="predicted"/>
<dbReference type="OrthoDB" id="10343155at2759"/>
<sequence length="200" mass="21993">MSTQKRKAGDGDYDSEIECISDSDSNTVSPDVVSHKQTAIKKYKATVKPNTLDSMMPIVIPINGSPHGRISGRMKPRSLSAAESSKTTDVTRGRNDIEGPITSAQPKLNVNAEFKGIRAELKEIRTVLADIQLALGGLLALVVKEEGSQLAKEGPAPLKTFRRDFYSYDLVAPEGLYTSQFVIFMRPSIVKKKYYDITIN</sequence>
<gene>
    <name evidence="2" type="ORF">V565_098940</name>
</gene>
<feature type="compositionally biased region" description="Acidic residues" evidence="1">
    <location>
        <begin position="11"/>
        <end position="21"/>
    </location>
</feature>
<organism evidence="2 3">
    <name type="scientific">Rhizoctonia solani 123E</name>
    <dbReference type="NCBI Taxonomy" id="1423351"/>
    <lineage>
        <taxon>Eukaryota</taxon>
        <taxon>Fungi</taxon>
        <taxon>Dikarya</taxon>
        <taxon>Basidiomycota</taxon>
        <taxon>Agaricomycotina</taxon>
        <taxon>Agaricomycetes</taxon>
        <taxon>Cantharellales</taxon>
        <taxon>Ceratobasidiaceae</taxon>
        <taxon>Rhizoctonia</taxon>
    </lineage>
</organism>
<dbReference type="AlphaFoldDB" id="A0A074RR01"/>
<dbReference type="EMBL" id="AZST01000355">
    <property type="protein sequence ID" value="KEP49506.1"/>
    <property type="molecule type" value="Genomic_DNA"/>
</dbReference>
<protein>
    <submittedName>
        <fullName evidence="2">Uncharacterized protein</fullName>
    </submittedName>
</protein>
<comment type="caution">
    <text evidence="2">The sequence shown here is derived from an EMBL/GenBank/DDBJ whole genome shotgun (WGS) entry which is preliminary data.</text>
</comment>